<reference evidence="1" key="1">
    <citation type="submission" date="2020-11" db="EMBL/GenBank/DDBJ databases">
        <authorList>
            <consortium name="DOE Joint Genome Institute"/>
            <person name="Ahrendt S."/>
            <person name="Riley R."/>
            <person name="Andreopoulos W."/>
            <person name="LaButti K."/>
            <person name="Pangilinan J."/>
            <person name="Ruiz-duenas F.J."/>
            <person name="Barrasa J.M."/>
            <person name="Sanchez-Garcia M."/>
            <person name="Camarero S."/>
            <person name="Miyauchi S."/>
            <person name="Serrano A."/>
            <person name="Linde D."/>
            <person name="Babiker R."/>
            <person name="Drula E."/>
            <person name="Ayuso-Fernandez I."/>
            <person name="Pacheco R."/>
            <person name="Padilla G."/>
            <person name="Ferreira P."/>
            <person name="Barriuso J."/>
            <person name="Kellner H."/>
            <person name="Castanera R."/>
            <person name="Alfaro M."/>
            <person name="Ramirez L."/>
            <person name="Pisabarro A.G."/>
            <person name="Kuo A."/>
            <person name="Tritt A."/>
            <person name="Lipzen A."/>
            <person name="He G."/>
            <person name="Yan M."/>
            <person name="Ng V."/>
            <person name="Cullen D."/>
            <person name="Martin F."/>
            <person name="Rosso M.-N."/>
            <person name="Henrissat B."/>
            <person name="Hibbett D."/>
            <person name="Martinez A.T."/>
            <person name="Grigoriev I.V."/>
        </authorList>
    </citation>
    <scope>NUCLEOTIDE SEQUENCE</scope>
    <source>
        <strain evidence="1">AH 44721</strain>
    </source>
</reference>
<comment type="caution">
    <text evidence="1">The sequence shown here is derived from an EMBL/GenBank/DDBJ whole genome shotgun (WGS) entry which is preliminary data.</text>
</comment>
<keyword evidence="2" id="KW-1185">Reference proteome</keyword>
<proteinExistence type="predicted"/>
<dbReference type="Proteomes" id="UP000724874">
    <property type="component" value="Unassembled WGS sequence"/>
</dbReference>
<evidence type="ECO:0000313" key="1">
    <source>
        <dbReference type="EMBL" id="KAF8889557.1"/>
    </source>
</evidence>
<sequence length="239" mass="27054">MLLSAEDASKELATELVLADITQEQLFGEFADLWKNYPEVSNFGVWLVHGLASGLQPGERMVSRTETDDDWTSALITQPTSIVNTAPVAPPVRAYRWMADGREIAYHADNMGFKRPSDTFFQDFQEILRKYNITTLGVGPDPMADPLPDGKVYLTRRIGDFRWKTTIEEMPPGAIETRWGVSEQTMLSNGQIQAVAGTCRCCHATDIQEEMDEDEVGPMQNWATRLKDWEEMEALREEM</sequence>
<dbReference type="EMBL" id="JADNYJ010000079">
    <property type="protein sequence ID" value="KAF8889557.1"/>
    <property type="molecule type" value="Genomic_DNA"/>
</dbReference>
<accession>A0A9P5NI33</accession>
<evidence type="ECO:0000313" key="2">
    <source>
        <dbReference type="Proteomes" id="UP000724874"/>
    </source>
</evidence>
<gene>
    <name evidence="1" type="ORF">CPB84DRAFT_1785486</name>
</gene>
<organism evidence="1 2">
    <name type="scientific">Gymnopilus junonius</name>
    <name type="common">Spectacular rustgill mushroom</name>
    <name type="synonym">Gymnopilus spectabilis subsp. junonius</name>
    <dbReference type="NCBI Taxonomy" id="109634"/>
    <lineage>
        <taxon>Eukaryota</taxon>
        <taxon>Fungi</taxon>
        <taxon>Dikarya</taxon>
        <taxon>Basidiomycota</taxon>
        <taxon>Agaricomycotina</taxon>
        <taxon>Agaricomycetes</taxon>
        <taxon>Agaricomycetidae</taxon>
        <taxon>Agaricales</taxon>
        <taxon>Agaricineae</taxon>
        <taxon>Hymenogastraceae</taxon>
        <taxon>Gymnopilus</taxon>
    </lineage>
</organism>
<protein>
    <submittedName>
        <fullName evidence="1">Uncharacterized protein</fullName>
    </submittedName>
</protein>
<dbReference type="AlphaFoldDB" id="A0A9P5NI33"/>
<name>A0A9P5NI33_GYMJU</name>